<dbReference type="SMART" id="SM00291">
    <property type="entry name" value="ZnF_ZZ"/>
    <property type="match status" value="1"/>
</dbReference>
<dbReference type="Gene3D" id="3.30.60.90">
    <property type="match status" value="1"/>
</dbReference>
<dbReference type="Pfam" id="PF00569">
    <property type="entry name" value="ZZ"/>
    <property type="match status" value="1"/>
</dbReference>
<keyword evidence="5" id="KW-0040">ANK repeat</keyword>
<feature type="repeat" description="ANK" evidence="5">
    <location>
        <begin position="1091"/>
        <end position="1123"/>
    </location>
</feature>
<feature type="repeat" description="ANK" evidence="5">
    <location>
        <begin position="1124"/>
        <end position="1156"/>
    </location>
</feature>
<keyword evidence="4" id="KW-0862">Zinc</keyword>
<feature type="domain" description="ZZ-type" evidence="6">
    <location>
        <begin position="1404"/>
        <end position="1449"/>
    </location>
</feature>
<reference evidence="7" key="1">
    <citation type="submission" date="2021-03" db="EMBL/GenBank/DDBJ databases">
        <title>Comparative genomics and phylogenomic investigation of the class Geoglossomycetes provide insights into ecological specialization and systematics.</title>
        <authorList>
            <person name="Melie T."/>
            <person name="Pirro S."/>
            <person name="Miller A.N."/>
            <person name="Quandt A."/>
        </authorList>
    </citation>
    <scope>NUCLEOTIDE SEQUENCE</scope>
    <source>
        <strain evidence="7">GBOQ0MN5Z8</strain>
    </source>
</reference>
<dbReference type="PANTHER" id="PTHR10039">
    <property type="entry name" value="AMELOGENIN"/>
    <property type="match status" value="1"/>
</dbReference>
<keyword evidence="8" id="KW-1185">Reference proteome</keyword>
<evidence type="ECO:0000256" key="1">
    <source>
        <dbReference type="ARBA" id="ARBA00022723"/>
    </source>
</evidence>
<name>A0A9P8I5F1_9PEZI</name>
<dbReference type="SUPFAM" id="SSF48403">
    <property type="entry name" value="Ankyrin repeat"/>
    <property type="match status" value="1"/>
</dbReference>
<keyword evidence="1" id="KW-0479">Metal-binding</keyword>
<dbReference type="Gene3D" id="1.25.40.20">
    <property type="entry name" value="Ankyrin repeat-containing domain"/>
    <property type="match status" value="3"/>
</dbReference>
<dbReference type="PANTHER" id="PTHR10039:SF5">
    <property type="entry name" value="NACHT DOMAIN-CONTAINING PROTEIN"/>
    <property type="match status" value="1"/>
</dbReference>
<sequence length="1484" mass="163794">MKQIRTLTTTQYPTAIYHLKRPAHGRAYYQLEVLSVVAHIYAMASEGSTRAQKRRRLNFISPALDLGSQLHSQPAGLTLVTLGEAGSDALTTPPPPACSSNTYLRTLRVRGLSATHSRRSARTFLRSKLALDEDSRLEICSLASSPHQHEEKVATITFEGISNLLPSGSSEWMIDMPGNGSDGDDEQSTEHQQHIIIDSHFEGFTPMDSAEKDEDHGVEYPSANTSSIVAVSGLGSHAFGSFKERGGQYMWLRDALPDDIPSARVLIYGYHTKLADSRSFQDLEAIASTFRVSLGAIRNQYRALIQMSEGSDIDKFNFRSTCGILFFGVPNQGVNISSLIPMVEGQPNMLFLLTLGKESGYLRNQHRAFCKVFDSRDCKIISFYETEESPTAQQHGDFWSMTGPRAILVDSSSATHGRPWESEAHHIQAINRSHSDIVKFSHRDKYYYVVLQHLRQLAAGAASVTETQFSEIKGCLQSLSFPEFGNRLNDVCEPHSDTFQWIWKNEAFCQWLVNDKAIFWVQGKPGCGKSTLMKLLFQNRSTLSIQVSDVLGSRPIIVGYFFCGRGTRLERSMEGLLRSLLVQILERDPSLFRHAIEAYRQMQKSQNRSDGMQWSISTLRRIFVSSVAENPSSRGIYLFIDALDECDGPLQDHVSFLQRVAAVKSTTKVCISGRPTTILWASLGRYPGISLPEETSRDIRSYVHEKTESLCQSNDGGGDDSQLLRTEIIQRANGVFLWVSLVVEELLKGDAEGDTINELRDRLSSIPLDLDGVYRRVLGGIEKRYVDETRLMLQLILCAVRPLTLEEFRFAIAFGSEKSFESQRSMVSSKELVRGDKEMEKRIRSRCGGLVEVTASETESKATVKFIHQSVKDFLLFADGFRVLGPGSESDPVARGHQYLLRSCIQYLTISELGELPRLPPGIAVSTFARSLPFISYATFIWIEHWKALEALEVCQSSQVRKLEAKNGGECLLTWITLANDQINPNVNHPAGTTLLYIATEEGIVSFIEEELRTIDVNIPRGRFGPLLETASAFGREQVVGILLQKGANVNYKDSSGHLGNAVRLAAHFGEEKVIHLLLNNGADANDDGGGPDKPLQAAAARGNLPIVQLLLENGADINARSGRWGSALQAAAASGHDAVVRLLLERGADVNADGRCCGTEIKTANPGFGQETAQISPARGADEDFQVALPGDREAVAQLLPHKKLIETTKTAYHSSAIQNAASAIDEAVARLLLDDGLDVNSTDRHGCRAIHWVAAGGWASLLTTLVEAGSDPRARDKQGRSALHHAATGRSADCVSYLLGISVDPNIPDGDGWTPLHWACRGVNLDAVKALVESGADTSKKTDIGWSPTRVALFFGRDRIVRYLVSVSNPFYDSPYVYSDQFGWQARIQPSGDGLGPFRRGRNTDFICDGCEQVIYGIRRSCSSCPDFDFCFKCIATSSETHPGHIFKECGMLGRSPSLEIPSFQLPGWEDGWVAAWYQAQM</sequence>
<dbReference type="Proteomes" id="UP000698800">
    <property type="component" value="Unassembled WGS sequence"/>
</dbReference>
<protein>
    <recommendedName>
        <fullName evidence="6">ZZ-type domain-containing protein</fullName>
    </recommendedName>
</protein>
<dbReference type="InterPro" id="IPR056693">
    <property type="entry name" value="DUF7791"/>
</dbReference>
<dbReference type="PROSITE" id="PS50297">
    <property type="entry name" value="ANK_REP_REGION"/>
    <property type="match status" value="4"/>
</dbReference>
<dbReference type="EMBL" id="JAGHQL010000084">
    <property type="protein sequence ID" value="KAH0541229.1"/>
    <property type="molecule type" value="Genomic_DNA"/>
</dbReference>
<dbReference type="InterPro" id="IPR027417">
    <property type="entry name" value="P-loop_NTPase"/>
</dbReference>
<dbReference type="SUPFAM" id="SSF57850">
    <property type="entry name" value="RING/U-box"/>
    <property type="match status" value="1"/>
</dbReference>
<comment type="caution">
    <text evidence="7">The sequence shown here is derived from an EMBL/GenBank/DDBJ whole genome shotgun (WGS) entry which is preliminary data.</text>
</comment>
<gene>
    <name evidence="7" type="ORF">FGG08_004285</name>
</gene>
<dbReference type="InterPro" id="IPR002110">
    <property type="entry name" value="Ankyrin_rpt"/>
</dbReference>
<dbReference type="OrthoDB" id="7464126at2759"/>
<evidence type="ECO:0000313" key="8">
    <source>
        <dbReference type="Proteomes" id="UP000698800"/>
    </source>
</evidence>
<dbReference type="InterPro" id="IPR056884">
    <property type="entry name" value="NPHP3-like_N"/>
</dbReference>
<dbReference type="Pfam" id="PF25053">
    <property type="entry name" value="DUF7791"/>
    <property type="match status" value="1"/>
</dbReference>
<dbReference type="InterPro" id="IPR036770">
    <property type="entry name" value="Ankyrin_rpt-contain_sf"/>
</dbReference>
<dbReference type="SMART" id="SM00248">
    <property type="entry name" value="ANK"/>
    <property type="match status" value="9"/>
</dbReference>
<evidence type="ECO:0000256" key="3">
    <source>
        <dbReference type="ARBA" id="ARBA00022771"/>
    </source>
</evidence>
<organism evidence="7 8">
    <name type="scientific">Glutinoglossum americanum</name>
    <dbReference type="NCBI Taxonomy" id="1670608"/>
    <lineage>
        <taxon>Eukaryota</taxon>
        <taxon>Fungi</taxon>
        <taxon>Dikarya</taxon>
        <taxon>Ascomycota</taxon>
        <taxon>Pezizomycotina</taxon>
        <taxon>Geoglossomycetes</taxon>
        <taxon>Geoglossales</taxon>
        <taxon>Geoglossaceae</taxon>
        <taxon>Glutinoglossum</taxon>
    </lineage>
</organism>
<evidence type="ECO:0000259" key="6">
    <source>
        <dbReference type="SMART" id="SM00291"/>
    </source>
</evidence>
<dbReference type="GO" id="GO:0008270">
    <property type="term" value="F:zinc ion binding"/>
    <property type="evidence" value="ECO:0007669"/>
    <property type="project" value="UniProtKB-KW"/>
</dbReference>
<dbReference type="SUPFAM" id="SSF52540">
    <property type="entry name" value="P-loop containing nucleoside triphosphate hydrolases"/>
    <property type="match status" value="1"/>
</dbReference>
<evidence type="ECO:0000313" key="7">
    <source>
        <dbReference type="EMBL" id="KAH0541229.1"/>
    </source>
</evidence>
<evidence type="ECO:0000256" key="5">
    <source>
        <dbReference type="PROSITE-ProRule" id="PRU00023"/>
    </source>
</evidence>
<dbReference type="Gene3D" id="3.40.50.300">
    <property type="entry name" value="P-loop containing nucleotide triphosphate hydrolases"/>
    <property type="match status" value="1"/>
</dbReference>
<dbReference type="InterPro" id="IPR043145">
    <property type="entry name" value="Znf_ZZ_sf"/>
</dbReference>
<keyword evidence="3" id="KW-0863">Zinc-finger</keyword>
<feature type="repeat" description="ANK" evidence="5">
    <location>
        <begin position="1028"/>
        <end position="1055"/>
    </location>
</feature>
<keyword evidence="2" id="KW-0677">Repeat</keyword>
<dbReference type="Pfam" id="PF24883">
    <property type="entry name" value="NPHP3_N"/>
    <property type="match status" value="1"/>
</dbReference>
<feature type="repeat" description="ANK" evidence="5">
    <location>
        <begin position="1313"/>
        <end position="1345"/>
    </location>
</feature>
<proteinExistence type="predicted"/>
<accession>A0A9P8I5F1</accession>
<dbReference type="PROSITE" id="PS50088">
    <property type="entry name" value="ANK_REPEAT"/>
    <property type="match status" value="6"/>
</dbReference>
<evidence type="ECO:0000256" key="2">
    <source>
        <dbReference type="ARBA" id="ARBA00022737"/>
    </source>
</evidence>
<feature type="repeat" description="ANK" evidence="5">
    <location>
        <begin position="1280"/>
        <end position="1312"/>
    </location>
</feature>
<evidence type="ECO:0000256" key="4">
    <source>
        <dbReference type="ARBA" id="ARBA00022833"/>
    </source>
</evidence>
<dbReference type="Pfam" id="PF12796">
    <property type="entry name" value="Ank_2"/>
    <property type="match status" value="2"/>
</dbReference>
<dbReference type="CDD" id="cd02249">
    <property type="entry name" value="ZZ"/>
    <property type="match status" value="1"/>
</dbReference>
<feature type="repeat" description="ANK" evidence="5">
    <location>
        <begin position="1247"/>
        <end position="1279"/>
    </location>
</feature>
<dbReference type="InterPro" id="IPR000433">
    <property type="entry name" value="Znf_ZZ"/>
</dbReference>